<dbReference type="PANTHER" id="PTHR45708">
    <property type="entry name" value="ENDOCHITINASE"/>
    <property type="match status" value="1"/>
</dbReference>
<dbReference type="InterPro" id="IPR036779">
    <property type="entry name" value="LysM_dom_sf"/>
</dbReference>
<dbReference type="Gene3D" id="3.20.20.80">
    <property type="entry name" value="Glycosidases"/>
    <property type="match status" value="1"/>
</dbReference>
<evidence type="ECO:0000256" key="8">
    <source>
        <dbReference type="RuleBase" id="RU000489"/>
    </source>
</evidence>
<evidence type="ECO:0000256" key="7">
    <source>
        <dbReference type="ARBA" id="ARBA00023326"/>
    </source>
</evidence>
<evidence type="ECO:0000259" key="11">
    <source>
        <dbReference type="PROSITE" id="PS51910"/>
    </source>
</evidence>
<feature type="domain" description="LysM" evidence="10">
    <location>
        <begin position="355"/>
        <end position="401"/>
    </location>
</feature>
<dbReference type="Gene3D" id="3.10.350.10">
    <property type="entry name" value="LysM domain"/>
    <property type="match status" value="3"/>
</dbReference>
<dbReference type="EC" id="3.2.1.14" evidence="2"/>
<dbReference type="Pfam" id="PF01476">
    <property type="entry name" value="LysM"/>
    <property type="match status" value="3"/>
</dbReference>
<keyword evidence="7" id="KW-0624">Polysaccharide degradation</keyword>
<dbReference type="GO" id="GO:0008843">
    <property type="term" value="F:endochitinase activity"/>
    <property type="evidence" value="ECO:0007669"/>
    <property type="project" value="UniProtKB-EC"/>
</dbReference>
<dbReference type="InterPro" id="IPR017853">
    <property type="entry name" value="GH"/>
</dbReference>
<dbReference type="Pfam" id="PF00704">
    <property type="entry name" value="Glyco_hydro_18"/>
    <property type="match status" value="1"/>
</dbReference>
<evidence type="ECO:0000313" key="13">
    <source>
        <dbReference type="Proteomes" id="UP001218218"/>
    </source>
</evidence>
<dbReference type="PROSITE" id="PS01095">
    <property type="entry name" value="GH18_1"/>
    <property type="match status" value="1"/>
</dbReference>
<dbReference type="SUPFAM" id="SSF51445">
    <property type="entry name" value="(Trans)glycosidases"/>
    <property type="match status" value="1"/>
</dbReference>
<accession>A0AAD7AAZ2</accession>
<dbReference type="PANTHER" id="PTHR45708:SF49">
    <property type="entry name" value="ENDOCHITINASE"/>
    <property type="match status" value="1"/>
</dbReference>
<evidence type="ECO:0000256" key="6">
    <source>
        <dbReference type="ARBA" id="ARBA00023295"/>
    </source>
</evidence>
<dbReference type="SUPFAM" id="SSF54106">
    <property type="entry name" value="LysM domain"/>
    <property type="match status" value="3"/>
</dbReference>
<protein>
    <recommendedName>
        <fullName evidence="2">chitinase</fullName>
        <ecNumber evidence="2">3.2.1.14</ecNumber>
    </recommendedName>
</protein>
<dbReference type="GO" id="GO:0006032">
    <property type="term" value="P:chitin catabolic process"/>
    <property type="evidence" value="ECO:0007669"/>
    <property type="project" value="UniProtKB-KW"/>
</dbReference>
<evidence type="ECO:0000256" key="2">
    <source>
        <dbReference type="ARBA" id="ARBA00012729"/>
    </source>
</evidence>
<dbReference type="InterPro" id="IPR001579">
    <property type="entry name" value="Glyco_hydro_18_chit_AS"/>
</dbReference>
<keyword evidence="4" id="KW-0146">Chitin degradation</keyword>
<keyword evidence="6 8" id="KW-0326">Glycosidase</keyword>
<proteinExistence type="inferred from homology"/>
<comment type="caution">
    <text evidence="12">The sequence shown here is derived from an EMBL/GenBank/DDBJ whole genome shotgun (WGS) entry which is preliminary data.</text>
</comment>
<evidence type="ECO:0000313" key="12">
    <source>
        <dbReference type="EMBL" id="KAJ7354002.1"/>
    </source>
</evidence>
<evidence type="ECO:0000256" key="9">
    <source>
        <dbReference type="RuleBase" id="RU004453"/>
    </source>
</evidence>
<keyword evidence="13" id="KW-1185">Reference proteome</keyword>
<feature type="domain" description="LysM" evidence="10">
    <location>
        <begin position="411"/>
        <end position="457"/>
    </location>
</feature>
<comment type="catalytic activity">
    <reaction evidence="1">
        <text>Random endo-hydrolysis of N-acetyl-beta-D-glucosaminide (1-&gt;4)-beta-linkages in chitin and chitodextrins.</text>
        <dbReference type="EC" id="3.2.1.14"/>
    </reaction>
</comment>
<sequence length="462" mass="47876">MDLPLPSWPSTGVRLSLFIHHLWQITSLFLGQNSGGSQQTLSAYCQDTVIDAFQIAFVNKFFSTGGMPELDLSNASGETSSVLNSDADGVTLANNIWNLFLGGSSSARPFGSAVLDGVDLDIEVGAPTGYAAFVNQIRMLSAGASKHYYVTAAPQCPFPDAHIGGALDAAPFDAVYVQAWDFDQWDTWAKGSLNPNAKVFIGAPASSAAGGGYVNAATLDSIVTATRAQYSSLGGVMLWWAYTSFYFHGETLTNSACLRDASAAYANARFDQQVKNLIAANGCSAGTNPGGPGGCAQTYTVVSGDTCSHIESTHSISDAQLHALNPSINSGCTNLSVGQKLCLQASTGSGGTCTSTYTVVSGDTCSHIESTHGISDAQLHALNPAINSGCTNLSIGQKLCLSGGSGGSGCTQYTVVSGDTCSHIESTHGISDAQLHAQNPAINSGCTIYCQKGQLNLTEPDP</sequence>
<dbReference type="CDD" id="cd00118">
    <property type="entry name" value="LysM"/>
    <property type="match status" value="3"/>
</dbReference>
<dbReference type="GO" id="GO:0000272">
    <property type="term" value="P:polysaccharide catabolic process"/>
    <property type="evidence" value="ECO:0007669"/>
    <property type="project" value="UniProtKB-KW"/>
</dbReference>
<feature type="domain" description="LysM" evidence="10">
    <location>
        <begin position="297"/>
        <end position="343"/>
    </location>
</feature>
<dbReference type="InterPro" id="IPR050542">
    <property type="entry name" value="Glycosyl_Hydrlase18_Chitinase"/>
</dbReference>
<keyword evidence="5" id="KW-0119">Carbohydrate metabolism</keyword>
<keyword evidence="3 8" id="KW-0378">Hydrolase</keyword>
<gene>
    <name evidence="12" type="ORF">DFH08DRAFT_803911</name>
</gene>
<dbReference type="InterPro" id="IPR018392">
    <property type="entry name" value="LysM"/>
</dbReference>
<evidence type="ECO:0000256" key="1">
    <source>
        <dbReference type="ARBA" id="ARBA00000822"/>
    </source>
</evidence>
<organism evidence="12 13">
    <name type="scientific">Mycena albidolilacea</name>
    <dbReference type="NCBI Taxonomy" id="1033008"/>
    <lineage>
        <taxon>Eukaryota</taxon>
        <taxon>Fungi</taxon>
        <taxon>Dikarya</taxon>
        <taxon>Basidiomycota</taxon>
        <taxon>Agaricomycotina</taxon>
        <taxon>Agaricomycetes</taxon>
        <taxon>Agaricomycetidae</taxon>
        <taxon>Agaricales</taxon>
        <taxon>Marasmiineae</taxon>
        <taxon>Mycenaceae</taxon>
        <taxon>Mycena</taxon>
    </lineage>
</organism>
<comment type="similarity">
    <text evidence="9">Belongs to the glycosyl hydrolase 18 family.</text>
</comment>
<name>A0AAD7AAZ2_9AGAR</name>
<dbReference type="PROSITE" id="PS51782">
    <property type="entry name" value="LYSM"/>
    <property type="match status" value="3"/>
</dbReference>
<dbReference type="GO" id="GO:0005576">
    <property type="term" value="C:extracellular region"/>
    <property type="evidence" value="ECO:0007669"/>
    <property type="project" value="TreeGrafter"/>
</dbReference>
<dbReference type="EMBL" id="JARIHO010000010">
    <property type="protein sequence ID" value="KAJ7354002.1"/>
    <property type="molecule type" value="Genomic_DNA"/>
</dbReference>
<dbReference type="SMART" id="SM00257">
    <property type="entry name" value="LysM"/>
    <property type="match status" value="3"/>
</dbReference>
<evidence type="ECO:0000256" key="5">
    <source>
        <dbReference type="ARBA" id="ARBA00023277"/>
    </source>
</evidence>
<feature type="domain" description="GH18" evidence="11">
    <location>
        <begin position="24"/>
        <end position="265"/>
    </location>
</feature>
<dbReference type="InterPro" id="IPR001223">
    <property type="entry name" value="Glyco_hydro18_cat"/>
</dbReference>
<dbReference type="AlphaFoldDB" id="A0AAD7AAZ2"/>
<dbReference type="Proteomes" id="UP001218218">
    <property type="component" value="Unassembled WGS sequence"/>
</dbReference>
<reference evidence="12" key="1">
    <citation type="submission" date="2023-03" db="EMBL/GenBank/DDBJ databases">
        <title>Massive genome expansion in bonnet fungi (Mycena s.s.) driven by repeated elements and novel gene families across ecological guilds.</title>
        <authorList>
            <consortium name="Lawrence Berkeley National Laboratory"/>
            <person name="Harder C.B."/>
            <person name="Miyauchi S."/>
            <person name="Viragh M."/>
            <person name="Kuo A."/>
            <person name="Thoen E."/>
            <person name="Andreopoulos B."/>
            <person name="Lu D."/>
            <person name="Skrede I."/>
            <person name="Drula E."/>
            <person name="Henrissat B."/>
            <person name="Morin E."/>
            <person name="Kohler A."/>
            <person name="Barry K."/>
            <person name="LaButti K."/>
            <person name="Morin E."/>
            <person name="Salamov A."/>
            <person name="Lipzen A."/>
            <person name="Mereny Z."/>
            <person name="Hegedus B."/>
            <person name="Baldrian P."/>
            <person name="Stursova M."/>
            <person name="Weitz H."/>
            <person name="Taylor A."/>
            <person name="Grigoriev I.V."/>
            <person name="Nagy L.G."/>
            <person name="Martin F."/>
            <person name="Kauserud H."/>
        </authorList>
    </citation>
    <scope>NUCLEOTIDE SEQUENCE</scope>
    <source>
        <strain evidence="12">CBHHK002</strain>
    </source>
</reference>
<evidence type="ECO:0000256" key="3">
    <source>
        <dbReference type="ARBA" id="ARBA00022801"/>
    </source>
</evidence>
<evidence type="ECO:0000259" key="10">
    <source>
        <dbReference type="PROSITE" id="PS51782"/>
    </source>
</evidence>
<evidence type="ECO:0000256" key="4">
    <source>
        <dbReference type="ARBA" id="ARBA00023024"/>
    </source>
</evidence>
<dbReference type="PROSITE" id="PS51910">
    <property type="entry name" value="GH18_2"/>
    <property type="match status" value="1"/>
</dbReference>